<protein>
    <submittedName>
        <fullName evidence="1">Uncharacterized protein</fullName>
    </submittedName>
</protein>
<dbReference type="AlphaFoldDB" id="A0A9X1AAS7"/>
<accession>A0A9X1AAS7</accession>
<evidence type="ECO:0000313" key="2">
    <source>
        <dbReference type="Proteomes" id="UP001138921"/>
    </source>
</evidence>
<dbReference type="SUPFAM" id="SSF55729">
    <property type="entry name" value="Acyl-CoA N-acyltransferases (Nat)"/>
    <property type="match status" value="1"/>
</dbReference>
<dbReference type="InterPro" id="IPR016181">
    <property type="entry name" value="Acyl_CoA_acyltransferase"/>
</dbReference>
<name>A0A9X1AAS7_9HYPH</name>
<keyword evidence="2" id="KW-1185">Reference proteome</keyword>
<dbReference type="Gene3D" id="3.40.630.30">
    <property type="match status" value="1"/>
</dbReference>
<dbReference type="RefSeq" id="WP_214389377.1">
    <property type="nucleotide sequence ID" value="NZ_JAFLWW010000003.1"/>
</dbReference>
<gene>
    <name evidence="1" type="ORF">J1C56_12105</name>
</gene>
<dbReference type="Proteomes" id="UP001138921">
    <property type="component" value="Unassembled WGS sequence"/>
</dbReference>
<evidence type="ECO:0000313" key="1">
    <source>
        <dbReference type="EMBL" id="MBT1156335.1"/>
    </source>
</evidence>
<proteinExistence type="predicted"/>
<comment type="caution">
    <text evidence="1">The sequence shown here is derived from an EMBL/GenBank/DDBJ whole genome shotgun (WGS) entry which is preliminary data.</text>
</comment>
<sequence>MPEIRPLQAADLAVVADMFQRVLRKRRTPTPASLPGYLQRLYLDSTDGTAGSPSLVHVADDGQISGFIGVTSLPMRFNDKKLNASICGSLMVDEDQRNDLSGARLLKAFLAGPQDLSFSETASDVTASMWTTLRGSILPQYSLDWIKVFKPAAFAVAGARQRLPVARFGAPLARAVDACLGLRRSGGEFSRWFGAGDATASQGRYTVSDIDADGFAGLLGKFTSRFAIHPDWDEQVLSRVMSDASTKKDYGEIFRCTVAARTGAVIGAFVYFGRPGDIGHVLQVLALPGQAGAVIDCLINHAAAAGLAGIRGRTQPALLEAMLGRRIIFINVNSTVVHSRDPELVRQFQAGNGFFNGLVGEHWSRIFGDHFD</sequence>
<organism evidence="1 2">
    <name type="scientific">Aminobacter anthyllidis</name>
    <dbReference type="NCBI Taxonomy" id="1035067"/>
    <lineage>
        <taxon>Bacteria</taxon>
        <taxon>Pseudomonadati</taxon>
        <taxon>Pseudomonadota</taxon>
        <taxon>Alphaproteobacteria</taxon>
        <taxon>Hyphomicrobiales</taxon>
        <taxon>Phyllobacteriaceae</taxon>
        <taxon>Aminobacter</taxon>
    </lineage>
</organism>
<reference evidence="1" key="2">
    <citation type="submission" date="2021-03" db="EMBL/GenBank/DDBJ databases">
        <authorList>
            <person name="Artuso I."/>
            <person name="Turrini P."/>
            <person name="Pirolo M."/>
            <person name="Lugli G.A."/>
            <person name="Ventura M."/>
            <person name="Visca P."/>
        </authorList>
    </citation>
    <scope>NUCLEOTIDE SEQUENCE</scope>
    <source>
        <strain evidence="1">LMG 26462</strain>
    </source>
</reference>
<dbReference type="EMBL" id="JAFLWW010000003">
    <property type="protein sequence ID" value="MBT1156335.1"/>
    <property type="molecule type" value="Genomic_DNA"/>
</dbReference>
<reference evidence="1" key="1">
    <citation type="journal article" date="2021" name="Microorganisms">
        <title>Phylogenomic Reconstruction and Metabolic Potential of the Genus Aminobacter.</title>
        <authorList>
            <person name="Artuso I."/>
            <person name="Turrini P."/>
            <person name="Pirolo M."/>
            <person name="Lugli G.A."/>
            <person name="Ventura M."/>
            <person name="Visca P."/>
        </authorList>
    </citation>
    <scope>NUCLEOTIDE SEQUENCE</scope>
    <source>
        <strain evidence="1">LMG 26462</strain>
    </source>
</reference>